<gene>
    <name evidence="1" type="ORF">IW19_23430</name>
</gene>
<dbReference type="EMBL" id="JPRL01000004">
    <property type="protein sequence ID" value="KFF02621.1"/>
    <property type="molecule type" value="Genomic_DNA"/>
</dbReference>
<dbReference type="RefSeq" id="WP_035689927.1">
    <property type="nucleotide sequence ID" value="NZ_JPRL01000004.1"/>
</dbReference>
<comment type="caution">
    <text evidence="1">The sequence shown here is derived from an EMBL/GenBank/DDBJ whole genome shotgun (WGS) entry which is preliminary data.</text>
</comment>
<reference evidence="1 2" key="1">
    <citation type="submission" date="2014-07" db="EMBL/GenBank/DDBJ databases">
        <title>Genome of Flavobacterium reichenbachii LMG 25512.</title>
        <authorList>
            <person name="Stropko S.J."/>
            <person name="Pipes S.E."/>
            <person name="Newman J.D."/>
        </authorList>
    </citation>
    <scope>NUCLEOTIDE SEQUENCE [LARGE SCALE GENOMIC DNA]</scope>
    <source>
        <strain evidence="1 2">LMG 25512</strain>
    </source>
</reference>
<name>A0A085ZDV7_9FLAO</name>
<evidence type="ECO:0000313" key="1">
    <source>
        <dbReference type="EMBL" id="KFF02621.1"/>
    </source>
</evidence>
<dbReference type="Proteomes" id="UP000028715">
    <property type="component" value="Unassembled WGS sequence"/>
</dbReference>
<dbReference type="OrthoDB" id="1360650at2"/>
<accession>A0A085ZDV7</accession>
<proteinExistence type="predicted"/>
<organism evidence="1 2">
    <name type="scientific">Flavobacterium reichenbachii</name>
    <dbReference type="NCBI Taxonomy" id="362418"/>
    <lineage>
        <taxon>Bacteria</taxon>
        <taxon>Pseudomonadati</taxon>
        <taxon>Bacteroidota</taxon>
        <taxon>Flavobacteriia</taxon>
        <taxon>Flavobacteriales</taxon>
        <taxon>Flavobacteriaceae</taxon>
        <taxon>Flavobacterium</taxon>
    </lineage>
</organism>
<dbReference type="AlphaFoldDB" id="A0A085ZDV7"/>
<keyword evidence="2" id="KW-1185">Reference proteome</keyword>
<sequence>MNFRYIILIILIGSFAFCTRKDSNFEPDLINKLSEDYTKPISLYSTVPLFVSTDNNMIIETNSSNLAYIYKMYYTKSYDNFGLFLNDILNNEIELHEANFSKTQYEIFSLNDSIKKIYQQRDFNAFFKDFTTFSTSKDENYILKKDNLNHNQQITVSYYLFKNKYHIKIDDIRGNYYIVSRKQLFYK</sequence>
<evidence type="ECO:0000313" key="2">
    <source>
        <dbReference type="Proteomes" id="UP000028715"/>
    </source>
</evidence>
<protein>
    <submittedName>
        <fullName evidence="1">Uncharacterized protein</fullName>
    </submittedName>
</protein>